<proteinExistence type="predicted"/>
<dbReference type="EMBL" id="LFWZ01000021">
    <property type="protein sequence ID" value="KON30781.1"/>
    <property type="molecule type" value="Genomic_DNA"/>
</dbReference>
<dbReference type="InterPro" id="IPR007159">
    <property type="entry name" value="SpoVT-AbrB_dom"/>
</dbReference>
<feature type="domain" description="SpoVT-AbrB" evidence="1">
    <location>
        <begin position="13"/>
        <end position="59"/>
    </location>
</feature>
<dbReference type="PANTHER" id="PTHR42930">
    <property type="entry name" value="PHOSPHATE-SPECIFIC TRANSPORT SYSTEM ACCESSORY PROTEIN PHOU"/>
    <property type="match status" value="1"/>
</dbReference>
<evidence type="ECO:0000313" key="3">
    <source>
        <dbReference type="Proteomes" id="UP000037210"/>
    </source>
</evidence>
<reference evidence="2 3" key="1">
    <citation type="submission" date="2015-06" db="EMBL/GenBank/DDBJ databases">
        <title>New insights into the roles of widespread benthic archaea in carbon and nitrogen cycling.</title>
        <authorList>
            <person name="Lazar C.S."/>
            <person name="Baker B.J."/>
            <person name="Seitz K.W."/>
            <person name="Hyde A.S."/>
            <person name="Dick G.J."/>
            <person name="Hinrichs K.-U."/>
            <person name="Teske A.P."/>
        </authorList>
    </citation>
    <scope>NUCLEOTIDE SEQUENCE [LARGE SCALE GENOMIC DNA]</scope>
    <source>
        <strain evidence="2">DG-45</strain>
    </source>
</reference>
<accession>A0A0M0BRA6</accession>
<dbReference type="InterPro" id="IPR028366">
    <property type="entry name" value="PhoU"/>
</dbReference>
<dbReference type="GO" id="GO:0030643">
    <property type="term" value="P:intracellular phosphate ion homeostasis"/>
    <property type="evidence" value="ECO:0007669"/>
    <property type="project" value="InterPro"/>
</dbReference>
<organism evidence="2 3">
    <name type="scientific">miscellaneous Crenarchaeota group-15 archaeon DG-45</name>
    <dbReference type="NCBI Taxonomy" id="1685127"/>
    <lineage>
        <taxon>Archaea</taxon>
        <taxon>Candidatus Bathyarchaeota</taxon>
        <taxon>MCG-15</taxon>
    </lineage>
</organism>
<dbReference type="GO" id="GO:0045936">
    <property type="term" value="P:negative regulation of phosphate metabolic process"/>
    <property type="evidence" value="ECO:0007669"/>
    <property type="project" value="InterPro"/>
</dbReference>
<comment type="caution">
    <text evidence="2">The sequence shown here is derived from an EMBL/GenBank/DDBJ whole genome shotgun (WGS) entry which is preliminary data.</text>
</comment>
<dbReference type="AlphaFoldDB" id="A0A0M0BRA6"/>
<evidence type="ECO:0000259" key="1">
    <source>
        <dbReference type="SMART" id="SM00966"/>
    </source>
</evidence>
<dbReference type="SMART" id="SM00966">
    <property type="entry name" value="SpoVT_AbrB"/>
    <property type="match status" value="1"/>
</dbReference>
<dbReference type="Gene3D" id="1.20.58.220">
    <property type="entry name" value="Phosphate transport system protein phou homolog 2, domain 2"/>
    <property type="match status" value="2"/>
</dbReference>
<dbReference type="InterPro" id="IPR038078">
    <property type="entry name" value="PhoU-like_sf"/>
</dbReference>
<dbReference type="PANTHER" id="PTHR42930:SF2">
    <property type="entry name" value="PHOU DOMAIN-CONTAINING PROTEIN"/>
    <property type="match status" value="1"/>
</dbReference>
<name>A0A0M0BRA6_9ARCH</name>
<dbReference type="Proteomes" id="UP000037210">
    <property type="component" value="Unassembled WGS sequence"/>
</dbReference>
<sequence>MVEYEMEQRKIMALGKSSLVITLPKYWLEMNNLGQGDHVSLTVQHDLSLAVQPSSRAVEDGGEIHLNFKANESEDSIIRRIIGSYLNGYSNIKLTSEKIFTVRQQRAIRGVVSMLFMRIMESEASSVVLQTLIDESRASVFSGIERMHVITSSMCRDTLNSMRNWDGDLASSVVSLEDDVDQFMFFLLRLVRTAALRPSLASQLGLDPLDCLDCQTLVHRIESVADHTTSIANNVISLIESHVVIPGAVLGALMRAAEIAFGAYDMAVQSFLSKDVSHSNEIIDNQREIEELRKKILSLQILSEYEDASVVYPISSIRESIEKIGDYAADIAELTIDRTYKVGTSYGPPDKELAI</sequence>
<dbReference type="Pfam" id="PF01895">
    <property type="entry name" value="PhoU"/>
    <property type="match status" value="2"/>
</dbReference>
<dbReference type="Pfam" id="PF04014">
    <property type="entry name" value="MazE_antitoxin"/>
    <property type="match status" value="1"/>
</dbReference>
<dbReference type="InterPro" id="IPR026022">
    <property type="entry name" value="PhoU_dom"/>
</dbReference>
<evidence type="ECO:0000313" key="2">
    <source>
        <dbReference type="EMBL" id="KON30781.1"/>
    </source>
</evidence>
<gene>
    <name evidence="2" type="ORF">AC482_02950</name>
</gene>
<dbReference type="GO" id="GO:0003677">
    <property type="term" value="F:DNA binding"/>
    <property type="evidence" value="ECO:0007669"/>
    <property type="project" value="InterPro"/>
</dbReference>
<dbReference type="SUPFAM" id="SSF109755">
    <property type="entry name" value="PhoU-like"/>
    <property type="match status" value="1"/>
</dbReference>
<protein>
    <recommendedName>
        <fullName evidence="1">SpoVT-AbrB domain-containing protein</fullName>
    </recommendedName>
</protein>